<gene>
    <name evidence="6" type="ORF">B7P33_07180</name>
</gene>
<protein>
    <recommendedName>
        <fullName evidence="4">Nucleoside triphosphate pyrophosphohydrolase</fullName>
        <ecNumber evidence="3">3.6.1.8</ecNumber>
    </recommendedName>
</protein>
<sequence>MRDRQAELAAVDRLLTIMDELREQCPWDKKQTLQSLRHLTIEETYELADAILEDDLQEIPKELGDLLLHIVFYAKIGSETGDFDMASIANGICDKLIQRHPHIYGDVEVADEEEVKRNWEKLKLKEGKKSVLEGVPKSLPAMVKANRIQAKVAGVGFDWEAPHQVWDKVQEELQELQTEVRAENKERMTDELGDVFFSLINYARFLGIDPESALEKTNKKFMARFQYLEQKAQENGASLQDMSLEEMDVFWEQAKKHQ</sequence>
<feature type="domain" description="NTP pyrophosphohydrolase MazG-like" evidence="5">
    <location>
        <begin position="31"/>
        <end position="103"/>
    </location>
</feature>
<dbReference type="SUPFAM" id="SSF101386">
    <property type="entry name" value="all-alpha NTP pyrophosphatases"/>
    <property type="match status" value="2"/>
</dbReference>
<evidence type="ECO:0000256" key="1">
    <source>
        <dbReference type="ARBA" id="ARBA00052141"/>
    </source>
</evidence>
<dbReference type="GO" id="GO:0046081">
    <property type="term" value="P:dUTP catabolic process"/>
    <property type="evidence" value="ECO:0007669"/>
    <property type="project" value="TreeGrafter"/>
</dbReference>
<evidence type="ECO:0000259" key="5">
    <source>
        <dbReference type="Pfam" id="PF03819"/>
    </source>
</evidence>
<accession>A0A2A4GAS7</accession>
<dbReference type="InterPro" id="IPR048011">
    <property type="entry name" value="NTP-PPase_MazG-like_C"/>
</dbReference>
<dbReference type="InterPro" id="IPR048015">
    <property type="entry name" value="NTP-PPase_MazG-like_N"/>
</dbReference>
<dbReference type="EMBL" id="NBWU01000002">
    <property type="protein sequence ID" value="PCE65080.1"/>
    <property type="molecule type" value="Genomic_DNA"/>
</dbReference>
<dbReference type="EC" id="3.6.1.8" evidence="3"/>
<dbReference type="GO" id="GO:0046076">
    <property type="term" value="P:dTTP catabolic process"/>
    <property type="evidence" value="ECO:0007669"/>
    <property type="project" value="TreeGrafter"/>
</dbReference>
<evidence type="ECO:0000256" key="3">
    <source>
        <dbReference type="ARBA" id="ARBA00066372"/>
    </source>
</evidence>
<dbReference type="InterPro" id="IPR004518">
    <property type="entry name" value="MazG-like_dom"/>
</dbReference>
<evidence type="ECO:0000256" key="2">
    <source>
        <dbReference type="ARBA" id="ARBA00061115"/>
    </source>
</evidence>
<dbReference type="Pfam" id="PF03819">
    <property type="entry name" value="MazG"/>
    <property type="match status" value="2"/>
</dbReference>
<reference evidence="6 7" key="1">
    <citation type="submission" date="2017-04" db="EMBL/GenBank/DDBJ databases">
        <title>A new member of the family Flavobacteriaceae isolated from ascidians.</title>
        <authorList>
            <person name="Chen L."/>
        </authorList>
    </citation>
    <scope>NUCLEOTIDE SEQUENCE [LARGE SCALE GENOMIC DNA]</scope>
    <source>
        <strain evidence="6 7">HQA918</strain>
    </source>
</reference>
<dbReference type="InterPro" id="IPR011551">
    <property type="entry name" value="NTP_PyrPHydrolase_MazG"/>
</dbReference>
<dbReference type="FunFam" id="1.10.287.1080:FF:000001">
    <property type="entry name" value="Nucleoside triphosphate pyrophosphohydrolase"/>
    <property type="match status" value="1"/>
</dbReference>
<dbReference type="Gene3D" id="1.10.287.1080">
    <property type="entry name" value="MazG-like"/>
    <property type="match status" value="2"/>
</dbReference>
<dbReference type="GO" id="GO:0006203">
    <property type="term" value="P:dGTP catabolic process"/>
    <property type="evidence" value="ECO:0007669"/>
    <property type="project" value="TreeGrafter"/>
</dbReference>
<dbReference type="CDD" id="cd11528">
    <property type="entry name" value="NTP-PPase_MazG_Nterm"/>
    <property type="match status" value="1"/>
</dbReference>
<dbReference type="CDD" id="cd11529">
    <property type="entry name" value="NTP-PPase_MazG_Cterm"/>
    <property type="match status" value="1"/>
</dbReference>
<evidence type="ECO:0000313" key="7">
    <source>
        <dbReference type="Proteomes" id="UP000219559"/>
    </source>
</evidence>
<dbReference type="NCBIfam" id="NF007113">
    <property type="entry name" value="PRK09562.1"/>
    <property type="match status" value="1"/>
</dbReference>
<dbReference type="GO" id="GO:0047693">
    <property type="term" value="F:ATP diphosphatase activity"/>
    <property type="evidence" value="ECO:0007669"/>
    <property type="project" value="UniProtKB-EC"/>
</dbReference>
<dbReference type="GO" id="GO:0046052">
    <property type="term" value="P:UTP catabolic process"/>
    <property type="evidence" value="ECO:0007669"/>
    <property type="project" value="TreeGrafter"/>
</dbReference>
<comment type="similarity">
    <text evidence="2">Belongs to the nucleoside triphosphate pyrophosphohydrolase family.</text>
</comment>
<dbReference type="PANTHER" id="PTHR30522:SF0">
    <property type="entry name" value="NUCLEOSIDE TRIPHOSPHATE PYROPHOSPHOHYDROLASE"/>
    <property type="match status" value="1"/>
</dbReference>
<dbReference type="GO" id="GO:0006950">
    <property type="term" value="P:response to stress"/>
    <property type="evidence" value="ECO:0007669"/>
    <property type="project" value="UniProtKB-ARBA"/>
</dbReference>
<dbReference type="NCBIfam" id="TIGR00444">
    <property type="entry name" value="mazG"/>
    <property type="match status" value="1"/>
</dbReference>
<comment type="caution">
    <text evidence="6">The sequence shown here is derived from an EMBL/GenBank/DDBJ whole genome shotgun (WGS) entry which is preliminary data.</text>
</comment>
<keyword evidence="6" id="KW-0378">Hydrolase</keyword>
<dbReference type="GO" id="GO:0046061">
    <property type="term" value="P:dATP catabolic process"/>
    <property type="evidence" value="ECO:0007669"/>
    <property type="project" value="TreeGrafter"/>
</dbReference>
<evidence type="ECO:0000313" key="6">
    <source>
        <dbReference type="EMBL" id="PCE65080.1"/>
    </source>
</evidence>
<organism evidence="6 7">
    <name type="scientific">Sediminicola luteus</name>
    <dbReference type="NCBI Taxonomy" id="319238"/>
    <lineage>
        <taxon>Bacteria</taxon>
        <taxon>Pseudomonadati</taxon>
        <taxon>Bacteroidota</taxon>
        <taxon>Flavobacteriia</taxon>
        <taxon>Flavobacteriales</taxon>
        <taxon>Flavobacteriaceae</taxon>
        <taxon>Sediminicola</taxon>
    </lineage>
</organism>
<proteinExistence type="inferred from homology"/>
<dbReference type="Proteomes" id="UP000219559">
    <property type="component" value="Unassembled WGS sequence"/>
</dbReference>
<name>A0A2A4GAS7_9FLAO</name>
<dbReference type="GO" id="GO:0046047">
    <property type="term" value="P:TTP catabolic process"/>
    <property type="evidence" value="ECO:0007669"/>
    <property type="project" value="TreeGrafter"/>
</dbReference>
<dbReference type="FunFam" id="1.10.287.1080:FF:000003">
    <property type="entry name" value="Nucleoside triphosphate pyrophosphohydrolase"/>
    <property type="match status" value="1"/>
</dbReference>
<evidence type="ECO:0000256" key="4">
    <source>
        <dbReference type="ARBA" id="ARBA00074799"/>
    </source>
</evidence>
<dbReference type="RefSeq" id="WP_097440749.1">
    <property type="nucleotide sequence ID" value="NZ_KZ300476.1"/>
</dbReference>
<keyword evidence="7" id="KW-1185">Reference proteome</keyword>
<comment type="catalytic activity">
    <reaction evidence="1">
        <text>ATP + H2O = AMP + diphosphate + H(+)</text>
        <dbReference type="Rhea" id="RHEA:14245"/>
        <dbReference type="ChEBI" id="CHEBI:15377"/>
        <dbReference type="ChEBI" id="CHEBI:15378"/>
        <dbReference type="ChEBI" id="CHEBI:30616"/>
        <dbReference type="ChEBI" id="CHEBI:33019"/>
        <dbReference type="ChEBI" id="CHEBI:456215"/>
        <dbReference type="EC" id="3.6.1.8"/>
    </reaction>
</comment>
<dbReference type="AlphaFoldDB" id="A0A2A4GAS7"/>
<dbReference type="PANTHER" id="PTHR30522">
    <property type="entry name" value="NUCLEOSIDE TRIPHOSPHATE PYROPHOSPHOHYDROLASE"/>
    <property type="match status" value="1"/>
</dbReference>
<dbReference type="OrthoDB" id="9808939at2"/>
<feature type="domain" description="NTP pyrophosphohydrolase MazG-like" evidence="5">
    <location>
        <begin position="167"/>
        <end position="224"/>
    </location>
</feature>